<keyword evidence="2" id="KW-0472">Membrane</keyword>
<feature type="domain" description="TPM" evidence="3">
    <location>
        <begin position="47"/>
        <end position="170"/>
    </location>
</feature>
<reference evidence="4" key="1">
    <citation type="submission" date="2022-04" db="EMBL/GenBank/DDBJ databases">
        <title>Whole genome sequence of Sphaerotilus sp. FB-5.</title>
        <authorList>
            <person name="Takeda M."/>
            <person name="Narihara S."/>
            <person name="Akimoto M."/>
            <person name="Akimoto R."/>
            <person name="Nishiyashiki S."/>
            <person name="Murakami T."/>
        </authorList>
    </citation>
    <scope>NUCLEOTIDE SEQUENCE</scope>
    <source>
        <strain evidence="4">FB-5</strain>
    </source>
</reference>
<evidence type="ECO:0000256" key="2">
    <source>
        <dbReference type="SAM" id="Phobius"/>
    </source>
</evidence>
<keyword evidence="5" id="KW-1185">Reference proteome</keyword>
<sequence>MHLVHRHGLRASLARAVALLWLALFACLPRLAWCQEVQAIPPLSGRVVDSAGLLAADARLRLEQQLATLEQETGAQVVVLAVATTAPEDIAAYAQRVGEAWKLGRRTVGDGLLIVVASQDRRVRIEVAKALEGAVPDLAAKRIISESVGPAFKRGEYAQGLSAAIDRIGERVRAEKLGAAGSGDIATRAPDDTGDAWLEWLLPALIALPVLARVLTGVFGRKLGALLAGAGGGTVGWLLTQSLPIAAAAGLAAFVVTLVIGVGGALKRAAQGTRHGPVVWGPPGGWSGGGGGWSSGGSDSGGGFTSGGGGDFGGGGASGDW</sequence>
<dbReference type="PANTHER" id="PTHR30373">
    <property type="entry name" value="UPF0603 PROTEIN YGCG"/>
    <property type="match status" value="1"/>
</dbReference>
<evidence type="ECO:0000313" key="5">
    <source>
        <dbReference type="Proteomes" id="UP001057498"/>
    </source>
</evidence>
<gene>
    <name evidence="4" type="ORF">CATMQ487_49810</name>
</gene>
<feature type="transmembrane region" description="Helical" evidence="2">
    <location>
        <begin position="245"/>
        <end position="266"/>
    </location>
</feature>
<proteinExistence type="predicted"/>
<keyword evidence="2" id="KW-1133">Transmembrane helix</keyword>
<evidence type="ECO:0000313" key="4">
    <source>
        <dbReference type="EMBL" id="BDI08011.1"/>
    </source>
</evidence>
<dbReference type="EMBL" id="AP025730">
    <property type="protein sequence ID" value="BDI08011.1"/>
    <property type="molecule type" value="Genomic_DNA"/>
</dbReference>
<dbReference type="PROSITE" id="PS51257">
    <property type="entry name" value="PROKAR_LIPOPROTEIN"/>
    <property type="match status" value="1"/>
</dbReference>
<name>A0ABM7YTM9_9BURK</name>
<feature type="region of interest" description="Disordered" evidence="1">
    <location>
        <begin position="277"/>
        <end position="321"/>
    </location>
</feature>
<feature type="transmembrane region" description="Helical" evidence="2">
    <location>
        <begin position="223"/>
        <end position="239"/>
    </location>
</feature>
<feature type="compositionally biased region" description="Gly residues" evidence="1">
    <location>
        <begin position="282"/>
        <end position="321"/>
    </location>
</feature>
<dbReference type="InterPro" id="IPR007621">
    <property type="entry name" value="TPM_dom"/>
</dbReference>
<evidence type="ECO:0000259" key="3">
    <source>
        <dbReference type="Pfam" id="PF04536"/>
    </source>
</evidence>
<evidence type="ECO:0000256" key="1">
    <source>
        <dbReference type="SAM" id="MobiDB-lite"/>
    </source>
</evidence>
<organism evidence="4 5">
    <name type="scientific">Sphaerotilus microaerophilus</name>
    <dbReference type="NCBI Taxonomy" id="2914710"/>
    <lineage>
        <taxon>Bacteria</taxon>
        <taxon>Pseudomonadati</taxon>
        <taxon>Pseudomonadota</taxon>
        <taxon>Betaproteobacteria</taxon>
        <taxon>Burkholderiales</taxon>
        <taxon>Sphaerotilaceae</taxon>
        <taxon>Sphaerotilus</taxon>
    </lineage>
</organism>
<keyword evidence="2" id="KW-0812">Transmembrane</keyword>
<protein>
    <recommendedName>
        <fullName evidence="3">TPM domain-containing protein</fullName>
    </recommendedName>
</protein>
<dbReference type="RefSeq" id="WP_251971151.1">
    <property type="nucleotide sequence ID" value="NZ_AP025730.1"/>
</dbReference>
<dbReference type="Pfam" id="PF04536">
    <property type="entry name" value="TPM_phosphatase"/>
    <property type="match status" value="1"/>
</dbReference>
<dbReference type="Proteomes" id="UP001057498">
    <property type="component" value="Chromosome"/>
</dbReference>
<accession>A0ABM7YTM9</accession>
<dbReference type="PANTHER" id="PTHR30373:SF2">
    <property type="entry name" value="UPF0603 PROTEIN YGCG"/>
    <property type="match status" value="1"/>
</dbReference>
<dbReference type="Gene3D" id="3.10.310.50">
    <property type="match status" value="1"/>
</dbReference>